<dbReference type="Pfam" id="PF07690">
    <property type="entry name" value="MFS_1"/>
    <property type="match status" value="1"/>
</dbReference>
<evidence type="ECO:0000256" key="7">
    <source>
        <dbReference type="SAM" id="Phobius"/>
    </source>
</evidence>
<feature type="transmembrane region" description="Helical" evidence="7">
    <location>
        <begin position="232"/>
        <end position="248"/>
    </location>
</feature>
<feature type="transmembrane region" description="Helical" evidence="7">
    <location>
        <begin position="80"/>
        <end position="98"/>
    </location>
</feature>
<keyword evidence="2" id="KW-0813">Transport</keyword>
<keyword evidence="4 7" id="KW-0812">Transmembrane</keyword>
<dbReference type="RefSeq" id="WP_048367708.1">
    <property type="nucleotide sequence ID" value="NZ_CP023133.1"/>
</dbReference>
<protein>
    <submittedName>
        <fullName evidence="9">DHA2 family efflux MFS transporter permease subunit</fullName>
    </submittedName>
</protein>
<evidence type="ECO:0000256" key="3">
    <source>
        <dbReference type="ARBA" id="ARBA00022475"/>
    </source>
</evidence>
<feature type="transmembrane region" description="Helical" evidence="7">
    <location>
        <begin position="143"/>
        <end position="163"/>
    </location>
</feature>
<feature type="transmembrane region" description="Helical" evidence="7">
    <location>
        <begin position="260"/>
        <end position="284"/>
    </location>
</feature>
<keyword evidence="6 7" id="KW-0472">Membrane</keyword>
<evidence type="ECO:0000313" key="9">
    <source>
        <dbReference type="EMBL" id="MSE03107.1"/>
    </source>
</evidence>
<dbReference type="CDD" id="cd17503">
    <property type="entry name" value="MFS_LmrB_MDR_like"/>
    <property type="match status" value="1"/>
</dbReference>
<feature type="transmembrane region" description="Helical" evidence="7">
    <location>
        <begin position="200"/>
        <end position="220"/>
    </location>
</feature>
<comment type="subcellular location">
    <subcellularLocation>
        <location evidence="1">Cell membrane</location>
        <topology evidence="1">Multi-pass membrane protein</topology>
    </subcellularLocation>
</comment>
<dbReference type="InterPro" id="IPR020846">
    <property type="entry name" value="MFS_dom"/>
</dbReference>
<feature type="transmembrane region" description="Helical" evidence="7">
    <location>
        <begin position="12"/>
        <end position="33"/>
    </location>
</feature>
<sequence length="474" mass="50748">MNKSIKTAPYNRSVIVGILLAGAFVAILNQTLLITALPHIMNDFNIDANKAQWLTTSFMLTNGILIPITAFLIEKFTSRTLLISAMSIFTVGTIVGAFAPNFPVLLTARIIQAAGAGIMLPLMQTVFLTIFPMEKRGRAMGMVGLVISFAPAIGPTLSGWAVEAFSWRSLFYIIFPIAVIDLLLAIILMKNVTTLRETQIDILSVILSTLGFGGLLYGFSSAGSSGWTSTEVLTSLLVGAAALIFFIARQMKLKKPMLEFRVFSFGIFSLTTLLGTLVFALLIGTETILPLYTQKVRGVSAFDTGLMLLPGAIVMGMMSPFIGRVFDRIGGKGLAMTGFFIILLTSLPFMNLTDSTSLIWIVVVYTARLLGTAMIMMPVTTAGINALPRHLIPHGTAMNNTVRQVGGSIGTALLVSVMSSQAAHANASTPANAALHGMNAAFVVAACIALAGFLLSFTLKKKPRQPEQQQAVTR</sequence>
<feature type="domain" description="Major facilitator superfamily (MFS) profile" evidence="8">
    <location>
        <begin position="15"/>
        <end position="464"/>
    </location>
</feature>
<dbReference type="PANTHER" id="PTHR42718">
    <property type="entry name" value="MAJOR FACILITATOR SUPERFAMILY MULTIDRUG TRANSPORTER MFSC"/>
    <property type="match status" value="1"/>
</dbReference>
<dbReference type="AlphaFoldDB" id="A0A6A8LK95"/>
<organism evidence="9">
    <name type="scientific">Bacillus velezensis</name>
    <dbReference type="NCBI Taxonomy" id="492670"/>
    <lineage>
        <taxon>Bacteria</taxon>
        <taxon>Bacillati</taxon>
        <taxon>Bacillota</taxon>
        <taxon>Bacilli</taxon>
        <taxon>Bacillales</taxon>
        <taxon>Bacillaceae</taxon>
        <taxon>Bacillus</taxon>
        <taxon>Bacillus amyloliquefaciens group</taxon>
    </lineage>
</organism>
<comment type="caution">
    <text evidence="9">The sequence shown here is derived from an EMBL/GenBank/DDBJ whole genome shotgun (WGS) entry which is preliminary data.</text>
</comment>
<dbReference type="PANTHER" id="PTHR42718:SF24">
    <property type="entry name" value="MAJOR FACILITATOR SUPERFAMILY (MFS) PROFILE DOMAIN-CONTAINING PROTEIN"/>
    <property type="match status" value="1"/>
</dbReference>
<dbReference type="NCBIfam" id="TIGR00711">
    <property type="entry name" value="efflux_EmrB"/>
    <property type="match status" value="1"/>
</dbReference>
<dbReference type="GO" id="GO:0005886">
    <property type="term" value="C:plasma membrane"/>
    <property type="evidence" value="ECO:0007669"/>
    <property type="project" value="UniProtKB-SubCell"/>
</dbReference>
<dbReference type="InterPro" id="IPR004638">
    <property type="entry name" value="EmrB-like"/>
</dbReference>
<feature type="transmembrane region" description="Helical" evidence="7">
    <location>
        <begin position="437"/>
        <end position="459"/>
    </location>
</feature>
<dbReference type="PROSITE" id="PS50850">
    <property type="entry name" value="MFS"/>
    <property type="match status" value="1"/>
</dbReference>
<evidence type="ECO:0000256" key="2">
    <source>
        <dbReference type="ARBA" id="ARBA00022448"/>
    </source>
</evidence>
<evidence type="ECO:0000256" key="1">
    <source>
        <dbReference type="ARBA" id="ARBA00004651"/>
    </source>
</evidence>
<dbReference type="Gene3D" id="1.20.1720.10">
    <property type="entry name" value="Multidrug resistance protein D"/>
    <property type="match status" value="1"/>
</dbReference>
<feature type="transmembrane region" description="Helical" evidence="7">
    <location>
        <begin position="358"/>
        <end position="384"/>
    </location>
</feature>
<dbReference type="EMBL" id="WKKV01000006">
    <property type="protein sequence ID" value="MSE03107.1"/>
    <property type="molecule type" value="Genomic_DNA"/>
</dbReference>
<keyword evidence="3" id="KW-1003">Cell membrane</keyword>
<keyword evidence="5 7" id="KW-1133">Transmembrane helix</keyword>
<evidence type="ECO:0000256" key="6">
    <source>
        <dbReference type="ARBA" id="ARBA00023136"/>
    </source>
</evidence>
<name>A0A6A8LK95_BACVE</name>
<dbReference type="Gene3D" id="1.20.1250.20">
    <property type="entry name" value="MFS general substrate transporter like domains"/>
    <property type="match status" value="1"/>
</dbReference>
<evidence type="ECO:0000259" key="8">
    <source>
        <dbReference type="PROSITE" id="PS50850"/>
    </source>
</evidence>
<feature type="transmembrane region" description="Helical" evidence="7">
    <location>
        <begin position="334"/>
        <end position="352"/>
    </location>
</feature>
<dbReference type="InterPro" id="IPR011701">
    <property type="entry name" value="MFS"/>
</dbReference>
<dbReference type="PRINTS" id="PR01036">
    <property type="entry name" value="TCRTETB"/>
</dbReference>
<feature type="transmembrane region" description="Helical" evidence="7">
    <location>
        <begin position="405"/>
        <end position="425"/>
    </location>
</feature>
<dbReference type="GO" id="GO:0022857">
    <property type="term" value="F:transmembrane transporter activity"/>
    <property type="evidence" value="ECO:0007669"/>
    <property type="project" value="InterPro"/>
</dbReference>
<reference evidence="9" key="1">
    <citation type="submission" date="2019-11" db="EMBL/GenBank/DDBJ databases">
        <title>Draft Genome Sequence of Plant Growth-Promoting Rhizosphere-Associated Bacteria.</title>
        <authorList>
            <person name="Vasilyev I.Y."/>
            <person name="Radchenko V."/>
            <person name="Ilnitskaya E.V."/>
        </authorList>
    </citation>
    <scope>NUCLEOTIDE SEQUENCE</scope>
    <source>
        <strain evidence="9">VRA_517_n</strain>
    </source>
</reference>
<evidence type="ECO:0000256" key="5">
    <source>
        <dbReference type="ARBA" id="ARBA00022989"/>
    </source>
</evidence>
<dbReference type="SUPFAM" id="SSF103473">
    <property type="entry name" value="MFS general substrate transporter"/>
    <property type="match status" value="1"/>
</dbReference>
<feature type="transmembrane region" description="Helical" evidence="7">
    <location>
        <begin position="304"/>
        <end position="322"/>
    </location>
</feature>
<feature type="transmembrane region" description="Helical" evidence="7">
    <location>
        <begin position="110"/>
        <end position="131"/>
    </location>
</feature>
<feature type="transmembrane region" description="Helical" evidence="7">
    <location>
        <begin position="53"/>
        <end position="73"/>
    </location>
</feature>
<evidence type="ECO:0000256" key="4">
    <source>
        <dbReference type="ARBA" id="ARBA00022692"/>
    </source>
</evidence>
<feature type="transmembrane region" description="Helical" evidence="7">
    <location>
        <begin position="169"/>
        <end position="188"/>
    </location>
</feature>
<dbReference type="InterPro" id="IPR036259">
    <property type="entry name" value="MFS_trans_sf"/>
</dbReference>
<gene>
    <name evidence="9" type="ORF">GKC39_13645</name>
</gene>
<accession>A0A6A8LK95</accession>
<proteinExistence type="predicted"/>